<protein>
    <submittedName>
        <fullName evidence="1">Uncharacterized protein</fullName>
    </submittedName>
</protein>
<keyword evidence="2" id="KW-1185">Reference proteome</keyword>
<dbReference type="AlphaFoldDB" id="Q7VPA9"/>
<dbReference type="HOGENOM" id="CLU_3403802_0_0_6"/>
<dbReference type="Proteomes" id="UP000001022">
    <property type="component" value="Chromosome"/>
</dbReference>
<dbReference type="KEGG" id="hdu:HD_0180"/>
<gene>
    <name evidence="1" type="ordered locus">HD_0180</name>
</gene>
<evidence type="ECO:0000313" key="1">
    <source>
        <dbReference type="EMBL" id="AAP95173.1"/>
    </source>
</evidence>
<name>Q7VPA9_HAEDU</name>
<accession>Q7VPA9</accession>
<sequence length="30" mass="3234">MLADLKGCTISNIISLDSTGFFVIFKGLKT</sequence>
<organism evidence="1 2">
    <name type="scientific">Haemophilus ducreyi (strain 35000HP / ATCC 700724)</name>
    <dbReference type="NCBI Taxonomy" id="233412"/>
    <lineage>
        <taxon>Bacteria</taxon>
        <taxon>Pseudomonadati</taxon>
        <taxon>Pseudomonadota</taxon>
        <taxon>Gammaproteobacteria</taxon>
        <taxon>Pasteurellales</taxon>
        <taxon>Pasteurellaceae</taxon>
        <taxon>Haemophilus</taxon>
    </lineage>
</organism>
<dbReference type="EMBL" id="AE017143">
    <property type="protein sequence ID" value="AAP95173.1"/>
    <property type="molecule type" value="Genomic_DNA"/>
</dbReference>
<proteinExistence type="predicted"/>
<evidence type="ECO:0000313" key="2">
    <source>
        <dbReference type="Proteomes" id="UP000001022"/>
    </source>
</evidence>
<reference evidence="2" key="1">
    <citation type="submission" date="2003-06" db="EMBL/GenBank/DDBJ databases">
        <title>The complete genome sequence of Haemophilus ducreyi.</title>
        <authorList>
            <person name="Munson R.S. Jr."/>
            <person name="Ray W.C."/>
            <person name="Mahairas G."/>
            <person name="Sabo P."/>
            <person name="Mungur R."/>
            <person name="Johnson L."/>
            <person name="Nguyen D."/>
            <person name="Wang J."/>
            <person name="Forst C."/>
            <person name="Hood L."/>
        </authorList>
    </citation>
    <scope>NUCLEOTIDE SEQUENCE [LARGE SCALE GENOMIC DNA]</scope>
    <source>
        <strain evidence="2">35000HP / ATCC 700724</strain>
    </source>
</reference>